<reference evidence="7 8" key="1">
    <citation type="journal article" date="2015" name="Genome Announc.">
        <title>Genome Assemblies of Three Soil-Associated Devosia species: D. insulae, D. limi, and D. soli.</title>
        <authorList>
            <person name="Hassan Y.I."/>
            <person name="Lepp D."/>
            <person name="Zhou T."/>
        </authorList>
    </citation>
    <scope>NUCLEOTIDE SEQUENCE [LARGE SCALE GENOMIC DNA]</scope>
    <source>
        <strain evidence="7 8">DS-56</strain>
    </source>
</reference>
<dbReference type="InterPro" id="IPR047187">
    <property type="entry name" value="SF1_C_Upf1"/>
</dbReference>
<keyword evidence="5" id="KW-0067">ATP-binding</keyword>
<dbReference type="Proteomes" id="UP000095463">
    <property type="component" value="Unassembled WGS sequence"/>
</dbReference>
<dbReference type="SUPFAM" id="SSF52540">
    <property type="entry name" value="P-loop containing nucleoside triphosphate hydrolases"/>
    <property type="match status" value="1"/>
</dbReference>
<evidence type="ECO:0000256" key="2">
    <source>
        <dbReference type="ARBA" id="ARBA00022741"/>
    </source>
</evidence>
<accession>A0A1E5XKA1</accession>
<dbReference type="OrthoDB" id="9757917at2"/>
<proteinExistence type="inferred from homology"/>
<keyword evidence="2" id="KW-0547">Nucleotide-binding</keyword>
<keyword evidence="3" id="KW-0378">Hydrolase</keyword>
<dbReference type="Pfam" id="PF13087">
    <property type="entry name" value="AAA_12"/>
    <property type="match status" value="1"/>
</dbReference>
<organism evidence="7 8">
    <name type="scientific">Devosia insulae DS-56</name>
    <dbReference type="NCBI Taxonomy" id="1116389"/>
    <lineage>
        <taxon>Bacteria</taxon>
        <taxon>Pseudomonadati</taxon>
        <taxon>Pseudomonadota</taxon>
        <taxon>Alphaproteobacteria</taxon>
        <taxon>Hyphomicrobiales</taxon>
        <taxon>Devosiaceae</taxon>
        <taxon>Devosia</taxon>
    </lineage>
</organism>
<dbReference type="Pfam" id="PF13086">
    <property type="entry name" value="AAA_11"/>
    <property type="match status" value="1"/>
</dbReference>
<dbReference type="InterPro" id="IPR003593">
    <property type="entry name" value="AAA+_ATPase"/>
</dbReference>
<dbReference type="SMART" id="SM00382">
    <property type="entry name" value="AAA"/>
    <property type="match status" value="1"/>
</dbReference>
<dbReference type="GO" id="GO:0043139">
    <property type="term" value="F:5'-3' DNA helicase activity"/>
    <property type="evidence" value="ECO:0007669"/>
    <property type="project" value="TreeGrafter"/>
</dbReference>
<gene>
    <name evidence="7" type="ORF">VW23_027470</name>
</gene>
<dbReference type="InterPro" id="IPR027417">
    <property type="entry name" value="P-loop_NTPase"/>
</dbReference>
<keyword evidence="8" id="KW-1185">Reference proteome</keyword>
<dbReference type="GO" id="GO:0016787">
    <property type="term" value="F:hydrolase activity"/>
    <property type="evidence" value="ECO:0007669"/>
    <property type="project" value="UniProtKB-KW"/>
</dbReference>
<sequence length="1090" mass="120936">MRIFKKTKTDLDQDLRRLVARGLRRIRRIVSSRRARDILVDVVEVVEDREELAIVMRDPGTPLRSGSKRANDRQKRLLVPSERKTFWGNIIRVAEGLTLCHDAGVIHGSVGVMSIFSHRDDDEDYRLGGYESCVHIGDGDAVGAVSFYRSARAVSFRQDWVDLAAAISEILGLGNDHGPSLLPIERRLLDRLEHPPQFQMFDGHVVLRDLRTIVDELAVVGSNSEGELVLYPSREVLQSDLASLTSETVEADDIDGLLRFVEDDLRSETVRVSAGDAYSRVVTEIAVYGVRHATETIGSIMEAHKRRPDDRAIFDAVEVPDRLYLSRNRAAAEARVLKLGPAARPWTQIGSSGGATASTADVPTWYALILLEAFSLLREQFRIYPVEVHRVPSEPGILWVVSKDDADRDRDRTALGFQPAAEALRREMARDDGKTGWTLSRADTLGTERERRPDLTYEGRGEFSGRRAFTFAVSDTVALDQYNFLRPRRDSGFERAVRRRLQNIVAARRNIELLRALDNPAQVALDESVREVAKPGPPPAEMDGSKREAWNAISIGKSINVVVGPPGVGKTYLISKLVRSILEETPDARVLVSAQNHDTLMHMEDELRQALGATTTIMVRVERSNIADDESQLREASATLLRAAATGIQSDALLVGQYRQMSQALEFHDDAERQTSERVFRDTDNLMLRSSDITLATTSSHVIEEMIADGEQFDWVIVEEAARANGAELIGALLLGNRRLMIGDHNQLSPFDAQERQKFYDPARAQALLQTARAQLETINDLPDELDDAITVLTSDDALLADVLAIAARMEEPFREIAEREERREKETGRKSSTVNMLLEQSRMHPAICEVVSNTFYGGRLVPSERVRGRASSIEIKGGFPTSPIVVLNLPALSTVKKRSFEVVNHGTYSNEAEALALVEALKHLRPVIAGEVPTVAVLTPYKGQVNLLERLLRSQIQQGNGLLYGFASPRGDGNFVFTSDSFQGSEADLIVASLVRNNMLVGSRAIGFMRSPQRLNVLLSRAKQKLVLATSLQFIVDAADGKDPDGLGGELGFLRTMIKEIRRLTVIGFPDVTSGATILEVDERGRFDT</sequence>
<evidence type="ECO:0000256" key="5">
    <source>
        <dbReference type="ARBA" id="ARBA00022840"/>
    </source>
</evidence>
<dbReference type="PANTHER" id="PTHR43788:SF8">
    <property type="entry name" value="DNA-BINDING PROTEIN SMUBP-2"/>
    <property type="match status" value="1"/>
</dbReference>
<dbReference type="EMBL" id="LAJE02000342">
    <property type="protein sequence ID" value="OEO29005.1"/>
    <property type="molecule type" value="Genomic_DNA"/>
</dbReference>
<keyword evidence="4 7" id="KW-0347">Helicase</keyword>
<comment type="caution">
    <text evidence="7">The sequence shown here is derived from an EMBL/GenBank/DDBJ whole genome shotgun (WGS) entry which is preliminary data.</text>
</comment>
<dbReference type="InterPro" id="IPR041677">
    <property type="entry name" value="DNA2/NAM7_AAA_11"/>
</dbReference>
<dbReference type="InterPro" id="IPR050534">
    <property type="entry name" value="Coronavir_polyprotein_1ab"/>
</dbReference>
<dbReference type="GO" id="GO:0005524">
    <property type="term" value="F:ATP binding"/>
    <property type="evidence" value="ECO:0007669"/>
    <property type="project" value="UniProtKB-KW"/>
</dbReference>
<dbReference type="AlphaFoldDB" id="A0A1E5XKA1"/>
<evidence type="ECO:0000256" key="3">
    <source>
        <dbReference type="ARBA" id="ARBA00022801"/>
    </source>
</evidence>
<name>A0A1E5XKA1_9HYPH</name>
<evidence type="ECO:0000259" key="6">
    <source>
        <dbReference type="SMART" id="SM00382"/>
    </source>
</evidence>
<dbReference type="InterPro" id="IPR041679">
    <property type="entry name" value="DNA2/NAM7-like_C"/>
</dbReference>
<feature type="domain" description="AAA+ ATPase" evidence="6">
    <location>
        <begin position="556"/>
        <end position="818"/>
    </location>
</feature>
<protein>
    <submittedName>
        <fullName evidence="7">Helicase</fullName>
    </submittedName>
</protein>
<evidence type="ECO:0000313" key="7">
    <source>
        <dbReference type="EMBL" id="OEO29005.1"/>
    </source>
</evidence>
<evidence type="ECO:0000256" key="1">
    <source>
        <dbReference type="ARBA" id="ARBA00007913"/>
    </source>
</evidence>
<dbReference type="CDD" id="cd18808">
    <property type="entry name" value="SF1_C_Upf1"/>
    <property type="match status" value="1"/>
</dbReference>
<dbReference type="Gene3D" id="3.40.50.300">
    <property type="entry name" value="P-loop containing nucleotide triphosphate hydrolases"/>
    <property type="match status" value="2"/>
</dbReference>
<evidence type="ECO:0000313" key="8">
    <source>
        <dbReference type="Proteomes" id="UP000095463"/>
    </source>
</evidence>
<dbReference type="PANTHER" id="PTHR43788">
    <property type="entry name" value="DNA2/NAM7 HELICASE FAMILY MEMBER"/>
    <property type="match status" value="1"/>
</dbReference>
<evidence type="ECO:0000256" key="4">
    <source>
        <dbReference type="ARBA" id="ARBA00022806"/>
    </source>
</evidence>
<comment type="similarity">
    <text evidence="1">Belongs to the DNA2/NAM7 helicase family.</text>
</comment>